<keyword evidence="2" id="KW-0812">Transmembrane</keyword>
<keyword evidence="2" id="KW-1133">Transmembrane helix</keyword>
<feature type="transmembrane region" description="Helical" evidence="2">
    <location>
        <begin position="17"/>
        <end position="38"/>
    </location>
</feature>
<dbReference type="AlphaFoldDB" id="A0A3M0IP88"/>
<dbReference type="Proteomes" id="UP000269221">
    <property type="component" value="Unassembled WGS sequence"/>
</dbReference>
<dbReference type="OrthoDB" id="9398480at2759"/>
<organism evidence="3 4">
    <name type="scientific">Hirundo rustica rustica</name>
    <dbReference type="NCBI Taxonomy" id="333673"/>
    <lineage>
        <taxon>Eukaryota</taxon>
        <taxon>Metazoa</taxon>
        <taxon>Chordata</taxon>
        <taxon>Craniata</taxon>
        <taxon>Vertebrata</taxon>
        <taxon>Euteleostomi</taxon>
        <taxon>Archelosauria</taxon>
        <taxon>Archosauria</taxon>
        <taxon>Dinosauria</taxon>
        <taxon>Saurischia</taxon>
        <taxon>Theropoda</taxon>
        <taxon>Coelurosauria</taxon>
        <taxon>Aves</taxon>
        <taxon>Neognathae</taxon>
        <taxon>Neoaves</taxon>
        <taxon>Telluraves</taxon>
        <taxon>Australaves</taxon>
        <taxon>Passeriformes</taxon>
        <taxon>Sylvioidea</taxon>
        <taxon>Hirundinidae</taxon>
        <taxon>Hirundo</taxon>
    </lineage>
</organism>
<name>A0A3M0IP88_HIRRU</name>
<evidence type="ECO:0000313" key="3">
    <source>
        <dbReference type="EMBL" id="RMB89760.1"/>
    </source>
</evidence>
<keyword evidence="1" id="KW-0175">Coiled coil</keyword>
<evidence type="ECO:0000256" key="2">
    <source>
        <dbReference type="SAM" id="Phobius"/>
    </source>
</evidence>
<feature type="coiled-coil region" evidence="1">
    <location>
        <begin position="76"/>
        <end position="141"/>
    </location>
</feature>
<keyword evidence="4" id="KW-1185">Reference proteome</keyword>
<reference evidence="3 4" key="1">
    <citation type="submission" date="2018-07" db="EMBL/GenBank/DDBJ databases">
        <title>A high quality draft genome assembly of the barn swallow (H. rustica rustica).</title>
        <authorList>
            <person name="Formenti G."/>
            <person name="Chiara M."/>
            <person name="Poveda L."/>
            <person name="Francoijs K.-J."/>
            <person name="Bonisoli-Alquati A."/>
            <person name="Canova L."/>
            <person name="Gianfranceschi L."/>
            <person name="Horner D.S."/>
            <person name="Saino N."/>
        </authorList>
    </citation>
    <scope>NUCLEOTIDE SEQUENCE [LARGE SCALE GENOMIC DNA]</scope>
    <source>
        <strain evidence="3">Chelidonia</strain>
        <tissue evidence="3">Blood</tissue>
    </source>
</reference>
<comment type="caution">
    <text evidence="3">The sequence shown here is derived from an EMBL/GenBank/DDBJ whole genome shotgun (WGS) entry which is preliminary data.</text>
</comment>
<keyword evidence="2" id="KW-0472">Membrane</keyword>
<protein>
    <submittedName>
        <fullName evidence="3">Uncharacterized protein</fullName>
    </submittedName>
</protein>
<proteinExistence type="predicted"/>
<feature type="transmembrane region" description="Helical" evidence="2">
    <location>
        <begin position="149"/>
        <end position="168"/>
    </location>
</feature>
<sequence>MEEGFLRQKAGMGPWKAVAAVTLVVAAVLVAVTVPTLLCHRAGDGNSSERLEKALDVTNRSLAVSLGRWQRCREELGALQGKLLELERALDNVTRLEEQNRALGTEVTRQREQLEEEQSLRAQLQRQNRLLQEQLWDMRSQRSPGDRPAVSPAVLTPLLLLLLLGMLLL</sequence>
<accession>A0A3M0IP88</accession>
<dbReference type="EMBL" id="QRBI01000268">
    <property type="protein sequence ID" value="RMB89760.1"/>
    <property type="molecule type" value="Genomic_DNA"/>
</dbReference>
<evidence type="ECO:0000313" key="4">
    <source>
        <dbReference type="Proteomes" id="UP000269221"/>
    </source>
</evidence>
<gene>
    <name evidence="3" type="ORF">DUI87_33775</name>
</gene>
<evidence type="ECO:0000256" key="1">
    <source>
        <dbReference type="SAM" id="Coils"/>
    </source>
</evidence>